<protein>
    <submittedName>
        <fullName evidence="11">Acyl-CoA dehydrogenase NM domain-like protein</fullName>
    </submittedName>
</protein>
<evidence type="ECO:0000313" key="12">
    <source>
        <dbReference type="Proteomes" id="UP000027361"/>
    </source>
</evidence>
<evidence type="ECO:0000259" key="8">
    <source>
        <dbReference type="Pfam" id="PF00441"/>
    </source>
</evidence>
<dbReference type="InParanoid" id="A0A066WQ90"/>
<evidence type="ECO:0000256" key="7">
    <source>
        <dbReference type="RuleBase" id="RU362125"/>
    </source>
</evidence>
<dbReference type="STRING" id="1037660.A0A066WQ90"/>
<comment type="caution">
    <text evidence="11">The sequence shown here is derived from an EMBL/GenBank/DDBJ whole genome shotgun (WGS) entry which is preliminary data.</text>
</comment>
<dbReference type="GO" id="GO:0033539">
    <property type="term" value="P:fatty acid beta-oxidation using acyl-CoA dehydrogenase"/>
    <property type="evidence" value="ECO:0007669"/>
    <property type="project" value="TreeGrafter"/>
</dbReference>
<keyword evidence="4 7" id="KW-0285">Flavoprotein</keyword>
<evidence type="ECO:0000256" key="2">
    <source>
        <dbReference type="ARBA" id="ARBA00009347"/>
    </source>
</evidence>
<dbReference type="InterPro" id="IPR050741">
    <property type="entry name" value="Acyl-CoA_dehydrogenase"/>
</dbReference>
<dbReference type="RefSeq" id="XP_013246013.1">
    <property type="nucleotide sequence ID" value="XM_013390559.1"/>
</dbReference>
<comment type="subunit">
    <text evidence="3">Homodimer.</text>
</comment>
<dbReference type="Gene3D" id="1.10.540.10">
    <property type="entry name" value="Acyl-CoA dehydrogenase/oxidase, N-terminal domain"/>
    <property type="match status" value="1"/>
</dbReference>
<gene>
    <name evidence="11" type="ORF">K437DRAFT_253503</name>
</gene>
<dbReference type="OrthoDB" id="434771at2759"/>
<dbReference type="PANTHER" id="PTHR48083">
    <property type="entry name" value="MEDIUM-CHAIN SPECIFIC ACYL-COA DEHYDROGENASE, MITOCHONDRIAL-RELATED"/>
    <property type="match status" value="1"/>
</dbReference>
<dbReference type="InterPro" id="IPR046373">
    <property type="entry name" value="Acyl-CoA_Oxase/DH_mid-dom_sf"/>
</dbReference>
<dbReference type="Pfam" id="PF02770">
    <property type="entry name" value="Acyl-CoA_dh_M"/>
    <property type="match status" value="1"/>
</dbReference>
<dbReference type="SUPFAM" id="SSF47203">
    <property type="entry name" value="Acyl-CoA dehydrogenase C-terminal domain-like"/>
    <property type="match status" value="1"/>
</dbReference>
<dbReference type="InterPro" id="IPR036250">
    <property type="entry name" value="AcylCo_DH-like_C"/>
</dbReference>
<dbReference type="InterPro" id="IPR037069">
    <property type="entry name" value="AcylCoA_DH/ox_N_sf"/>
</dbReference>
<keyword evidence="12" id="KW-1185">Reference proteome</keyword>
<dbReference type="GeneID" id="25263592"/>
<evidence type="ECO:0000256" key="6">
    <source>
        <dbReference type="ARBA" id="ARBA00023002"/>
    </source>
</evidence>
<evidence type="ECO:0000259" key="9">
    <source>
        <dbReference type="Pfam" id="PF02770"/>
    </source>
</evidence>
<dbReference type="OMA" id="WNMFLSK"/>
<dbReference type="InterPro" id="IPR006091">
    <property type="entry name" value="Acyl-CoA_Oxase/DH_mid-dom"/>
</dbReference>
<feature type="domain" description="Acyl-CoA dehydrogenase/oxidase C-terminal" evidence="8">
    <location>
        <begin position="281"/>
        <end position="431"/>
    </location>
</feature>
<keyword evidence="5 7" id="KW-0274">FAD</keyword>
<dbReference type="GO" id="GO:0003995">
    <property type="term" value="F:acyl-CoA dehydrogenase activity"/>
    <property type="evidence" value="ECO:0007669"/>
    <property type="project" value="TreeGrafter"/>
</dbReference>
<feature type="domain" description="Acyl-CoA dehydrogenase/oxidase N-terminal" evidence="10">
    <location>
        <begin position="74"/>
        <end position="163"/>
    </location>
</feature>
<comment type="similarity">
    <text evidence="2 7">Belongs to the acyl-CoA dehydrogenase family.</text>
</comment>
<dbReference type="FunFam" id="2.40.110.10:FF:000002">
    <property type="entry name" value="Acyl-CoA dehydrogenase fadE12"/>
    <property type="match status" value="1"/>
</dbReference>
<dbReference type="AlphaFoldDB" id="A0A066WQ90"/>
<evidence type="ECO:0000256" key="4">
    <source>
        <dbReference type="ARBA" id="ARBA00022630"/>
    </source>
</evidence>
<proteinExistence type="inferred from homology"/>
<dbReference type="Pfam" id="PF00441">
    <property type="entry name" value="Acyl-CoA_dh_1"/>
    <property type="match status" value="1"/>
</dbReference>
<dbReference type="SUPFAM" id="SSF56645">
    <property type="entry name" value="Acyl-CoA dehydrogenase NM domain-like"/>
    <property type="match status" value="1"/>
</dbReference>
<dbReference type="EMBL" id="JMSN01000004">
    <property type="protein sequence ID" value="KDN53174.1"/>
    <property type="molecule type" value="Genomic_DNA"/>
</dbReference>
<dbReference type="GO" id="GO:0050660">
    <property type="term" value="F:flavin adenine dinucleotide binding"/>
    <property type="evidence" value="ECO:0007669"/>
    <property type="project" value="InterPro"/>
</dbReference>
<organism evidence="11 12">
    <name type="scientific">Tilletiaria anomala (strain ATCC 24038 / CBS 436.72 / UBC 951)</name>
    <dbReference type="NCBI Taxonomy" id="1037660"/>
    <lineage>
        <taxon>Eukaryota</taxon>
        <taxon>Fungi</taxon>
        <taxon>Dikarya</taxon>
        <taxon>Basidiomycota</taxon>
        <taxon>Ustilaginomycotina</taxon>
        <taxon>Exobasidiomycetes</taxon>
        <taxon>Georgefischeriales</taxon>
        <taxon>Tilletiariaceae</taxon>
        <taxon>Tilletiaria</taxon>
    </lineage>
</organism>
<reference evidence="11 12" key="1">
    <citation type="submission" date="2014-05" db="EMBL/GenBank/DDBJ databases">
        <title>Draft genome sequence of a rare smut relative, Tilletiaria anomala UBC 951.</title>
        <authorList>
            <consortium name="DOE Joint Genome Institute"/>
            <person name="Toome M."/>
            <person name="Kuo A."/>
            <person name="Henrissat B."/>
            <person name="Lipzen A."/>
            <person name="Tritt A."/>
            <person name="Yoshinaga Y."/>
            <person name="Zane M."/>
            <person name="Barry K."/>
            <person name="Grigoriev I.V."/>
            <person name="Spatafora J.W."/>
            <person name="Aimea M.C."/>
        </authorList>
    </citation>
    <scope>NUCLEOTIDE SEQUENCE [LARGE SCALE GENOMIC DNA]</scope>
    <source>
        <strain evidence="11 12">UBC 951</strain>
    </source>
</reference>
<dbReference type="InterPro" id="IPR009075">
    <property type="entry name" value="AcylCo_DH/oxidase_C"/>
</dbReference>
<evidence type="ECO:0000313" key="11">
    <source>
        <dbReference type="EMBL" id="KDN53174.1"/>
    </source>
</evidence>
<dbReference type="Pfam" id="PF02771">
    <property type="entry name" value="Acyl-CoA_dh_N"/>
    <property type="match status" value="1"/>
</dbReference>
<evidence type="ECO:0000256" key="5">
    <source>
        <dbReference type="ARBA" id="ARBA00022827"/>
    </source>
</evidence>
<evidence type="ECO:0000259" key="10">
    <source>
        <dbReference type="Pfam" id="PF02771"/>
    </source>
</evidence>
<comment type="cofactor">
    <cofactor evidence="1 7">
        <name>FAD</name>
        <dbReference type="ChEBI" id="CHEBI:57692"/>
    </cofactor>
</comment>
<dbReference type="PANTHER" id="PTHR48083:SF13">
    <property type="entry name" value="ACYL-COA DEHYDROGENASE FAMILY MEMBER 11"/>
    <property type="match status" value="1"/>
</dbReference>
<dbReference type="GO" id="GO:0005737">
    <property type="term" value="C:cytoplasm"/>
    <property type="evidence" value="ECO:0007669"/>
    <property type="project" value="TreeGrafter"/>
</dbReference>
<name>A0A066WQ90_TILAU</name>
<feature type="domain" description="Acyl-CoA oxidase/dehydrogenase middle" evidence="9">
    <location>
        <begin position="167"/>
        <end position="269"/>
    </location>
</feature>
<dbReference type="InterPro" id="IPR013786">
    <property type="entry name" value="AcylCoA_DH/ox_N"/>
</dbReference>
<accession>A0A066WQ90</accession>
<sequence length="464" mass="51834">MTVSPVMPTLKYEHHVVEQYINPSTWAFVESKFSPLAKELLTKVVHFIHDECLPAEELFHAQIEKDPSLRWKVYPAIIEGLKKKARAQGIWNLFLSKEKYPDVGVPLTNLEYAIMAEMTGRSHHFASEALNCSAPDTGNMEVLAKYGNQQQKDTWLRPLLNGEIRSAFAMTERFIASSDATNIRTDIRQEGNEIVINGHKWWISGAGDPRCKVHLLMGKSDPNNSNKYAQQSMVIIPADTPGVKVVRPMQVFGYDDAPEGHCEVIYENVRVPIGNLIKGWGRGFEIIQGRLGPGRIHHCMRSLGTAERALELMLTRATDKRKVAFGKTLSEHGTIVAGIAQSRIDIEKARLLVLMAAHKIDVTDAKGALRDIAMSKVAVVKAALDVVDRAMQAHGAEGISQDTPLAAMWSGLRTLRYADGPDEVHLQQLGKIELRRAEDLWKRQIAREEKSVQLLKAHGIKSHL</sequence>
<dbReference type="InterPro" id="IPR009100">
    <property type="entry name" value="AcylCoA_DH/oxidase_NM_dom_sf"/>
</dbReference>
<evidence type="ECO:0000256" key="1">
    <source>
        <dbReference type="ARBA" id="ARBA00001974"/>
    </source>
</evidence>
<dbReference type="Gene3D" id="1.20.140.10">
    <property type="entry name" value="Butyryl-CoA Dehydrogenase, subunit A, domain 3"/>
    <property type="match status" value="1"/>
</dbReference>
<dbReference type="Proteomes" id="UP000027361">
    <property type="component" value="Unassembled WGS sequence"/>
</dbReference>
<dbReference type="Gene3D" id="2.40.110.10">
    <property type="entry name" value="Butyryl-CoA Dehydrogenase, subunit A, domain 2"/>
    <property type="match status" value="1"/>
</dbReference>
<dbReference type="HOGENOM" id="CLU_018204_1_2_1"/>
<evidence type="ECO:0000256" key="3">
    <source>
        <dbReference type="ARBA" id="ARBA00011738"/>
    </source>
</evidence>
<keyword evidence="6 7" id="KW-0560">Oxidoreductase</keyword>